<comment type="subcellular location">
    <subcellularLocation>
        <location evidence="8">Cytoplasm</location>
    </subcellularLocation>
</comment>
<dbReference type="AlphaFoldDB" id="A0A1A9HW25"/>
<comment type="function">
    <text evidence="8">Single strand-specific metallo-endoribonuclease involved in late-stage 70S ribosome quality control and in maturation of the 3' terminus of the 16S rRNA.</text>
</comment>
<keyword evidence="8" id="KW-0698">rRNA processing</keyword>
<evidence type="ECO:0000256" key="8">
    <source>
        <dbReference type="HAMAP-Rule" id="MF_00009"/>
    </source>
</evidence>
<feature type="binding site" evidence="8">
    <location>
        <position position="121"/>
    </location>
    <ligand>
        <name>Zn(2+)</name>
        <dbReference type="ChEBI" id="CHEBI:29105"/>
        <note>catalytic</note>
    </ligand>
</feature>
<dbReference type="STRING" id="1806891.Cs308_0132"/>
<organism evidence="9 10">
    <name type="scientific">Candidatus Chlamydia sanziniae</name>
    <dbReference type="NCBI Taxonomy" id="1806891"/>
    <lineage>
        <taxon>Bacteria</taxon>
        <taxon>Pseudomonadati</taxon>
        <taxon>Chlamydiota</taxon>
        <taxon>Chlamydiia</taxon>
        <taxon>Chlamydiales</taxon>
        <taxon>Chlamydiaceae</taxon>
        <taxon>Chlamydia/Chlamydophila group</taxon>
        <taxon>Chlamydia</taxon>
    </lineage>
</organism>
<dbReference type="GO" id="GO:0005737">
    <property type="term" value="C:cytoplasm"/>
    <property type="evidence" value="ECO:0007669"/>
    <property type="project" value="UniProtKB-SubCell"/>
</dbReference>
<keyword evidence="8" id="KW-0690">Ribosome biogenesis</keyword>
<keyword evidence="4 8" id="KW-0479">Metal-binding</keyword>
<accession>A0A1A9HW25</accession>
<dbReference type="GO" id="GO:0006364">
    <property type="term" value="P:rRNA processing"/>
    <property type="evidence" value="ECO:0007669"/>
    <property type="project" value="UniProtKB-UniRule"/>
</dbReference>
<feature type="binding site" evidence="8">
    <location>
        <position position="117"/>
    </location>
    <ligand>
        <name>Zn(2+)</name>
        <dbReference type="ChEBI" id="CHEBI:29105"/>
        <note>catalytic</note>
    </ligand>
</feature>
<comment type="cofactor">
    <cofactor evidence="8">
        <name>Zn(2+)</name>
        <dbReference type="ChEBI" id="CHEBI:29105"/>
    </cofactor>
    <text evidence="8">Binds 1 zinc ion.</text>
</comment>
<keyword evidence="6 8" id="KW-0378">Hydrolase</keyword>
<dbReference type="EMBL" id="CP014639">
    <property type="protein sequence ID" value="ANH78303.1"/>
    <property type="molecule type" value="Genomic_DNA"/>
</dbReference>
<keyword evidence="2 8" id="KW-0963">Cytoplasm</keyword>
<dbReference type="PATRIC" id="fig|1806891.3.peg.127"/>
<dbReference type="SUPFAM" id="SSF55486">
    <property type="entry name" value="Metalloproteases ('zincins'), catalytic domain"/>
    <property type="match status" value="1"/>
</dbReference>
<keyword evidence="7 8" id="KW-0862">Zinc</keyword>
<evidence type="ECO:0000256" key="1">
    <source>
        <dbReference type="ARBA" id="ARBA00010875"/>
    </source>
</evidence>
<evidence type="ECO:0000256" key="7">
    <source>
        <dbReference type="ARBA" id="ARBA00022833"/>
    </source>
</evidence>
<dbReference type="HAMAP" id="MF_00009">
    <property type="entry name" value="Endoribonucl_YbeY"/>
    <property type="match status" value="1"/>
</dbReference>
<evidence type="ECO:0000256" key="3">
    <source>
        <dbReference type="ARBA" id="ARBA00022722"/>
    </source>
</evidence>
<dbReference type="Proteomes" id="UP000078162">
    <property type="component" value="Chromosome"/>
</dbReference>
<protein>
    <recommendedName>
        <fullName evidence="8">Endoribonuclease YbeY</fullName>
        <ecNumber evidence="8">3.1.-.-</ecNumber>
    </recommendedName>
</protein>
<proteinExistence type="inferred from homology"/>
<feature type="binding site" evidence="8">
    <location>
        <position position="127"/>
    </location>
    <ligand>
        <name>Zn(2+)</name>
        <dbReference type="ChEBI" id="CHEBI:29105"/>
        <note>catalytic</note>
    </ligand>
</feature>
<keyword evidence="5 8" id="KW-0255">Endonuclease</keyword>
<dbReference type="Gene3D" id="3.40.390.30">
    <property type="entry name" value="Metalloproteases ('zincins'), catalytic domain"/>
    <property type="match status" value="1"/>
</dbReference>
<keyword evidence="3 8" id="KW-0540">Nuclease</keyword>
<dbReference type="GO" id="GO:0004222">
    <property type="term" value="F:metalloendopeptidase activity"/>
    <property type="evidence" value="ECO:0007669"/>
    <property type="project" value="InterPro"/>
</dbReference>
<sequence length="156" mass="18053">MTSINIYVSNRQKLVPIRVRSVRKLLTFLLDTLHIVTHQVFVYFLEDKALAHLHKKVFSDPSLTDTITLPIDIPGSSTYPHVLGEAFISPEAAIRFLKHRPHTKEDLYEEISRYLIHSTLHMLGYNDTTPKEKTKMRVKENQLLCMLRENDALLTA</sequence>
<dbReference type="KEGG" id="csaz:Cs308_0132"/>
<name>A0A1A9HW25_9CHLA</name>
<evidence type="ECO:0000313" key="10">
    <source>
        <dbReference type="Proteomes" id="UP000078162"/>
    </source>
</evidence>
<dbReference type="EC" id="3.1.-.-" evidence="8"/>
<keyword evidence="10" id="KW-1185">Reference proteome</keyword>
<evidence type="ECO:0000256" key="5">
    <source>
        <dbReference type="ARBA" id="ARBA00022759"/>
    </source>
</evidence>
<reference evidence="9 10" key="1">
    <citation type="submission" date="2016-03" db="EMBL/GenBank/DDBJ databases">
        <title>Culture-independent genomics supports pathogen discovery for uncultivable bacteria within the genus Chlamydia.</title>
        <authorList>
            <person name="Taylor-Brown A."/>
            <person name="Bachmann N.L."/>
            <person name="Borel N."/>
            <person name="Polkinghorne A."/>
        </authorList>
    </citation>
    <scope>NUCLEOTIDE SEQUENCE [LARGE SCALE GENOMIC DNA]</scope>
    <source>
        <strain evidence="9 10">2742-308</strain>
    </source>
</reference>
<dbReference type="InterPro" id="IPR023091">
    <property type="entry name" value="MetalPrtase_cat_dom_sf_prd"/>
</dbReference>
<comment type="similarity">
    <text evidence="1 8">Belongs to the endoribonuclease YbeY family.</text>
</comment>
<dbReference type="GO" id="GO:0008270">
    <property type="term" value="F:zinc ion binding"/>
    <property type="evidence" value="ECO:0007669"/>
    <property type="project" value="UniProtKB-UniRule"/>
</dbReference>
<dbReference type="Pfam" id="PF02130">
    <property type="entry name" value="YbeY"/>
    <property type="match status" value="1"/>
</dbReference>
<evidence type="ECO:0000256" key="2">
    <source>
        <dbReference type="ARBA" id="ARBA00022490"/>
    </source>
</evidence>
<evidence type="ECO:0000313" key="9">
    <source>
        <dbReference type="EMBL" id="ANH78303.1"/>
    </source>
</evidence>
<dbReference type="NCBIfam" id="TIGR00043">
    <property type="entry name" value="rRNA maturation RNase YbeY"/>
    <property type="match status" value="1"/>
</dbReference>
<dbReference type="InterPro" id="IPR002036">
    <property type="entry name" value="YbeY"/>
</dbReference>
<evidence type="ECO:0000256" key="6">
    <source>
        <dbReference type="ARBA" id="ARBA00022801"/>
    </source>
</evidence>
<dbReference type="GO" id="GO:0004521">
    <property type="term" value="F:RNA endonuclease activity"/>
    <property type="evidence" value="ECO:0007669"/>
    <property type="project" value="UniProtKB-UniRule"/>
</dbReference>
<evidence type="ECO:0000256" key="4">
    <source>
        <dbReference type="ARBA" id="ARBA00022723"/>
    </source>
</evidence>
<gene>
    <name evidence="8" type="primary">ybeY</name>
    <name evidence="9" type="ORF">Cs308_0132</name>
</gene>